<dbReference type="NCBIfam" id="TIGR00614">
    <property type="entry name" value="recQ_fam"/>
    <property type="match status" value="1"/>
</dbReference>
<proteinExistence type="inferred from homology"/>
<evidence type="ECO:0000256" key="9">
    <source>
        <dbReference type="RuleBase" id="RU364117"/>
    </source>
</evidence>
<keyword evidence="3 9" id="KW-0378">Hydrolase</keyword>
<dbReference type="PROSITE" id="PS51192">
    <property type="entry name" value="HELICASE_ATP_BIND_1"/>
    <property type="match status" value="1"/>
</dbReference>
<evidence type="ECO:0000256" key="6">
    <source>
        <dbReference type="ARBA" id="ARBA00023125"/>
    </source>
</evidence>
<organism evidence="13 14">
    <name type="scientific">Theileria equi strain WA</name>
    <dbReference type="NCBI Taxonomy" id="1537102"/>
    <lineage>
        <taxon>Eukaryota</taxon>
        <taxon>Sar</taxon>
        <taxon>Alveolata</taxon>
        <taxon>Apicomplexa</taxon>
        <taxon>Aconoidasida</taxon>
        <taxon>Piroplasmida</taxon>
        <taxon>Theileriidae</taxon>
        <taxon>Theileria</taxon>
    </lineage>
</organism>
<sequence>MGFPLDKIVINNDIINNYDENFAGLSQGIKEATKPEESHTDCPRTDYPLYCIRYHEFEAFIEGNQETGIQPFQRRPCGHQTSFVEFSRDEVTYERGYSKGSGFVTTSEPSAAIPPKERYRHLTPEDDESYGDVDISTALANSDEWNREFPWTKLVHEINRDVFKNVAFRPNQLEAINCLLDGNDTFVVIPTGGGKSLCFQLPAVVDHYMQKNCLTVVIMPLISLIHDQMKRLKNLGIGCRALVGELTWSERKGIYDDISENTESVSILFLTPEGLTTSKNLLDLLHQLDKARRLSRFVLDEVHCVSQWGNDFRPNYGAMGLIKHDFPHLPVCALTATATESVMRDVIKKLRLRNPIIFKSDFNRKNLRYEVIKKDKQSKRAVNGLIELITNRFMDQCGIVYCLSCREAEDVANALSSHVTSCYYHAQINMVTRNRIYHDWIEGRVNVIVATLAFGMGIDKPDVRFVIHFSMPKSLENYFQESGRAGRDGKLSVCVLLYEFHDSQRLLTLTQGVSAQGSQESEQQMVNRKQILSMVNYCEDNITCRRILLLKYFGQDFNAKCDVPCDNCSDTTNKLFTYRDCKEYTSYICQCMLYNRKSQSHFTLNTLHKLLFSRSDNDNPLNGYLRKCGFNPETGMILLKQMLVHQMIMERVVKVNNLAYPLYYIKVNPQFRALSAHLTRVKIPTKPKESEDSADNKKPTKRKQEKTRGVSTSSNGLSESTTAGSKPAKKPRVPKPPKEKVPKVKAPKVPKEKVQKEKPKPVKVKKAATKKTTPSTNTNKGVKKTKTPKAETKPRAKATKKQAKSQSDV</sequence>
<accession>L0AX13</accession>
<dbReference type="InterPro" id="IPR032284">
    <property type="entry name" value="RecQ_Zn-bd"/>
</dbReference>
<dbReference type="Pfam" id="PF00270">
    <property type="entry name" value="DEAD"/>
    <property type="match status" value="1"/>
</dbReference>
<dbReference type="PROSITE" id="PS51194">
    <property type="entry name" value="HELICASE_CTER"/>
    <property type="match status" value="1"/>
</dbReference>
<feature type="region of interest" description="Disordered" evidence="10">
    <location>
        <begin position="684"/>
        <end position="809"/>
    </location>
</feature>
<evidence type="ECO:0000259" key="12">
    <source>
        <dbReference type="PROSITE" id="PS51194"/>
    </source>
</evidence>
<dbReference type="InterPro" id="IPR004589">
    <property type="entry name" value="DNA_helicase_ATP-dep_RecQ"/>
</dbReference>
<dbReference type="InterPro" id="IPR002464">
    <property type="entry name" value="DNA/RNA_helicase_DEAH_CS"/>
</dbReference>
<dbReference type="GeneID" id="15803314"/>
<dbReference type="InterPro" id="IPR011545">
    <property type="entry name" value="DEAD/DEAH_box_helicase_dom"/>
</dbReference>
<evidence type="ECO:0000256" key="10">
    <source>
        <dbReference type="SAM" id="MobiDB-lite"/>
    </source>
</evidence>
<dbReference type="GO" id="GO:0005524">
    <property type="term" value="F:ATP binding"/>
    <property type="evidence" value="ECO:0007669"/>
    <property type="project" value="UniProtKB-KW"/>
</dbReference>
<keyword evidence="6" id="KW-0238">DNA-binding</keyword>
<dbReference type="SMART" id="SM00490">
    <property type="entry name" value="HELICc"/>
    <property type="match status" value="1"/>
</dbReference>
<dbReference type="InterPro" id="IPR036388">
    <property type="entry name" value="WH-like_DNA-bd_sf"/>
</dbReference>
<comment type="subcellular location">
    <subcellularLocation>
        <location evidence="9">Nucleus</location>
    </subcellularLocation>
</comment>
<name>L0AX13_THEEQ</name>
<protein>
    <recommendedName>
        <fullName evidence="9">ATP-dependent DNA helicase</fullName>
        <ecNumber evidence="9">5.6.2.4</ecNumber>
    </recommendedName>
</protein>
<feature type="compositionally biased region" description="Polar residues" evidence="10">
    <location>
        <begin position="709"/>
        <end position="724"/>
    </location>
</feature>
<evidence type="ECO:0000256" key="3">
    <source>
        <dbReference type="ARBA" id="ARBA00022801"/>
    </source>
</evidence>
<dbReference type="GO" id="GO:0000724">
    <property type="term" value="P:double-strand break repair via homologous recombination"/>
    <property type="evidence" value="ECO:0007669"/>
    <property type="project" value="TreeGrafter"/>
</dbReference>
<evidence type="ECO:0000256" key="4">
    <source>
        <dbReference type="ARBA" id="ARBA00022806"/>
    </source>
</evidence>
<dbReference type="Proteomes" id="UP000031512">
    <property type="component" value="Chromosome 1"/>
</dbReference>
<dbReference type="STRING" id="1537102.L0AX13"/>
<dbReference type="InterPro" id="IPR027417">
    <property type="entry name" value="P-loop_NTPase"/>
</dbReference>
<dbReference type="GO" id="GO:0009378">
    <property type="term" value="F:four-way junction helicase activity"/>
    <property type="evidence" value="ECO:0007669"/>
    <property type="project" value="TreeGrafter"/>
</dbReference>
<keyword evidence="4 9" id="KW-0347">Helicase</keyword>
<dbReference type="CDD" id="cd17920">
    <property type="entry name" value="DEXHc_RecQ"/>
    <property type="match status" value="1"/>
</dbReference>
<gene>
    <name evidence="13" type="ORF">BEWA_022620</name>
</gene>
<dbReference type="EC" id="5.6.2.4" evidence="9"/>
<dbReference type="eggNOG" id="KOG0351">
    <property type="taxonomic scope" value="Eukaryota"/>
</dbReference>
<evidence type="ECO:0000256" key="7">
    <source>
        <dbReference type="ARBA" id="ARBA00023242"/>
    </source>
</evidence>
<dbReference type="GO" id="GO:0005737">
    <property type="term" value="C:cytoplasm"/>
    <property type="evidence" value="ECO:0007669"/>
    <property type="project" value="TreeGrafter"/>
</dbReference>
<dbReference type="RefSeq" id="XP_004829080.1">
    <property type="nucleotide sequence ID" value="XM_004829023.1"/>
</dbReference>
<dbReference type="InterPro" id="IPR014001">
    <property type="entry name" value="Helicase_ATP-bd"/>
</dbReference>
<evidence type="ECO:0000313" key="14">
    <source>
        <dbReference type="Proteomes" id="UP000031512"/>
    </source>
</evidence>
<dbReference type="PANTHER" id="PTHR13710:SF152">
    <property type="entry name" value="ATP-DEPENDENT DNA HELICASE Q5"/>
    <property type="match status" value="1"/>
</dbReference>
<dbReference type="VEuPathDB" id="PiroplasmaDB:BEWA_022620"/>
<dbReference type="SUPFAM" id="SSF52540">
    <property type="entry name" value="P-loop containing nucleoside triphosphate hydrolases"/>
    <property type="match status" value="1"/>
</dbReference>
<dbReference type="Gene3D" id="1.10.10.10">
    <property type="entry name" value="Winged helix-like DNA-binding domain superfamily/Winged helix DNA-binding domain"/>
    <property type="match status" value="1"/>
</dbReference>
<dbReference type="FunFam" id="3.40.50.300:FF:001975">
    <property type="entry name" value="ATP-dependent DNA helicase"/>
    <property type="match status" value="1"/>
</dbReference>
<dbReference type="PANTHER" id="PTHR13710">
    <property type="entry name" value="DNA HELICASE RECQ FAMILY MEMBER"/>
    <property type="match status" value="1"/>
</dbReference>
<keyword evidence="7 9" id="KW-0539">Nucleus</keyword>
<dbReference type="CDD" id="cd18794">
    <property type="entry name" value="SF2_C_RecQ"/>
    <property type="match status" value="1"/>
</dbReference>
<comment type="catalytic activity">
    <reaction evidence="8 9">
        <text>Couples ATP hydrolysis with the unwinding of duplex DNA by translocating in the 3'-5' direction.</text>
        <dbReference type="EC" id="5.6.2.4"/>
    </reaction>
</comment>
<comment type="catalytic activity">
    <reaction evidence="9">
        <text>ATP + H2O = ADP + phosphate + H(+)</text>
        <dbReference type="Rhea" id="RHEA:13065"/>
        <dbReference type="ChEBI" id="CHEBI:15377"/>
        <dbReference type="ChEBI" id="CHEBI:15378"/>
        <dbReference type="ChEBI" id="CHEBI:30616"/>
        <dbReference type="ChEBI" id="CHEBI:43474"/>
        <dbReference type="ChEBI" id="CHEBI:456216"/>
    </reaction>
</comment>
<keyword evidence="14" id="KW-1185">Reference proteome</keyword>
<dbReference type="PROSITE" id="PS00690">
    <property type="entry name" value="DEAH_ATP_HELICASE"/>
    <property type="match status" value="1"/>
</dbReference>
<dbReference type="GO" id="GO:0005634">
    <property type="term" value="C:nucleus"/>
    <property type="evidence" value="ECO:0007669"/>
    <property type="project" value="UniProtKB-SubCell"/>
</dbReference>
<dbReference type="GO" id="GO:0005694">
    <property type="term" value="C:chromosome"/>
    <property type="evidence" value="ECO:0007669"/>
    <property type="project" value="TreeGrafter"/>
</dbReference>
<evidence type="ECO:0000256" key="1">
    <source>
        <dbReference type="ARBA" id="ARBA00005446"/>
    </source>
</evidence>
<evidence type="ECO:0000256" key="8">
    <source>
        <dbReference type="ARBA" id="ARBA00034617"/>
    </source>
</evidence>
<keyword evidence="5 9" id="KW-0067">ATP-binding</keyword>
<dbReference type="EMBL" id="CP001669">
    <property type="protein sequence ID" value="AFZ79414.1"/>
    <property type="molecule type" value="Genomic_DNA"/>
</dbReference>
<dbReference type="OrthoDB" id="10261556at2759"/>
<dbReference type="Gene3D" id="3.40.50.300">
    <property type="entry name" value="P-loop containing nucleotide triphosphate hydrolases"/>
    <property type="match status" value="2"/>
</dbReference>
<dbReference type="SMART" id="SM00487">
    <property type="entry name" value="DEXDc"/>
    <property type="match status" value="1"/>
</dbReference>
<dbReference type="InterPro" id="IPR001650">
    <property type="entry name" value="Helicase_C-like"/>
</dbReference>
<dbReference type="Pfam" id="PF00271">
    <property type="entry name" value="Helicase_C"/>
    <property type="match status" value="1"/>
</dbReference>
<reference evidence="13 14" key="1">
    <citation type="journal article" date="2012" name="BMC Genomics">
        <title>Comparative genomic analysis and phylogenetic position of Theileria equi.</title>
        <authorList>
            <person name="Kappmeyer L.S."/>
            <person name="Thiagarajan M."/>
            <person name="Herndon D.R."/>
            <person name="Ramsay J.D."/>
            <person name="Caler E."/>
            <person name="Djikeng A."/>
            <person name="Gillespie J.J."/>
            <person name="Lau A.O."/>
            <person name="Roalson E.H."/>
            <person name="Silva J.C."/>
            <person name="Silva M.G."/>
            <person name="Suarez C.E."/>
            <person name="Ueti M.W."/>
            <person name="Nene V.M."/>
            <person name="Mealey R.H."/>
            <person name="Knowles D.P."/>
            <person name="Brayton K.A."/>
        </authorList>
    </citation>
    <scope>NUCLEOTIDE SEQUENCE [LARGE SCALE GENOMIC DNA]</scope>
    <source>
        <strain evidence="13 14">WA</strain>
    </source>
</reference>
<keyword evidence="2 9" id="KW-0547">Nucleotide-binding</keyword>
<feature type="domain" description="Helicase C-terminal" evidence="12">
    <location>
        <begin position="381"/>
        <end position="529"/>
    </location>
</feature>
<feature type="domain" description="Helicase ATP-binding" evidence="11">
    <location>
        <begin position="176"/>
        <end position="356"/>
    </location>
</feature>
<feature type="compositionally biased region" description="Basic and acidic residues" evidence="10">
    <location>
        <begin position="686"/>
        <end position="698"/>
    </location>
</feature>
<dbReference type="GO" id="GO:0003677">
    <property type="term" value="F:DNA binding"/>
    <property type="evidence" value="ECO:0007669"/>
    <property type="project" value="UniProtKB-KW"/>
</dbReference>
<feature type="compositionally biased region" description="Basic and acidic residues" evidence="10">
    <location>
        <begin position="749"/>
        <end position="760"/>
    </location>
</feature>
<evidence type="ECO:0000256" key="2">
    <source>
        <dbReference type="ARBA" id="ARBA00022741"/>
    </source>
</evidence>
<evidence type="ECO:0000256" key="5">
    <source>
        <dbReference type="ARBA" id="ARBA00022840"/>
    </source>
</evidence>
<dbReference type="Pfam" id="PF16124">
    <property type="entry name" value="RecQ_Zn_bind"/>
    <property type="match status" value="1"/>
</dbReference>
<evidence type="ECO:0000259" key="11">
    <source>
        <dbReference type="PROSITE" id="PS51192"/>
    </source>
</evidence>
<evidence type="ECO:0000313" key="13">
    <source>
        <dbReference type="EMBL" id="AFZ79414.1"/>
    </source>
</evidence>
<dbReference type="GO" id="GO:0016887">
    <property type="term" value="F:ATP hydrolysis activity"/>
    <property type="evidence" value="ECO:0007669"/>
    <property type="project" value="RHEA"/>
</dbReference>
<comment type="similarity">
    <text evidence="1 9">Belongs to the helicase family. RecQ subfamily.</text>
</comment>
<dbReference type="GO" id="GO:0043138">
    <property type="term" value="F:3'-5' DNA helicase activity"/>
    <property type="evidence" value="ECO:0007669"/>
    <property type="project" value="UniProtKB-EC"/>
</dbReference>
<feature type="compositionally biased region" description="Low complexity" evidence="10">
    <location>
        <begin position="770"/>
        <end position="780"/>
    </location>
</feature>
<dbReference type="FunFam" id="3.40.50.300:FF:001389">
    <property type="entry name" value="ATP-dependent DNA helicase RecQ"/>
    <property type="match status" value="1"/>
</dbReference>
<dbReference type="KEGG" id="beq:BEWA_022620"/>
<dbReference type="AlphaFoldDB" id="L0AX13"/>